<accession>A0ABP0W577</accession>
<evidence type="ECO:0000313" key="2">
    <source>
        <dbReference type="Proteomes" id="UP001497444"/>
    </source>
</evidence>
<dbReference type="EMBL" id="OZ020108">
    <property type="protein sequence ID" value="CAK9260727.1"/>
    <property type="molecule type" value="Genomic_DNA"/>
</dbReference>
<sequence length="95" mass="10306">MEGPGVGSPLARAVMQYGTARYKALRQDVEAQAMEVDKRMARNKETAGFNPKNTLKLQIAKQKLGELSASMAILGNEAAAAMTTVETQQQHNNND</sequence>
<name>A0ABP0W577_9BRYO</name>
<proteinExistence type="predicted"/>
<protein>
    <submittedName>
        <fullName evidence="1">Uncharacterized protein</fullName>
    </submittedName>
</protein>
<evidence type="ECO:0000313" key="1">
    <source>
        <dbReference type="EMBL" id="CAK9260727.1"/>
    </source>
</evidence>
<reference evidence="1" key="1">
    <citation type="submission" date="2024-02" db="EMBL/GenBank/DDBJ databases">
        <authorList>
            <consortium name="ELIXIR-Norway"/>
            <consortium name="Elixir Norway"/>
        </authorList>
    </citation>
    <scope>NUCLEOTIDE SEQUENCE</scope>
</reference>
<dbReference type="Proteomes" id="UP001497444">
    <property type="component" value="Chromosome 13"/>
</dbReference>
<organism evidence="1 2">
    <name type="scientific">Sphagnum jensenii</name>
    <dbReference type="NCBI Taxonomy" id="128206"/>
    <lineage>
        <taxon>Eukaryota</taxon>
        <taxon>Viridiplantae</taxon>
        <taxon>Streptophyta</taxon>
        <taxon>Embryophyta</taxon>
        <taxon>Bryophyta</taxon>
        <taxon>Sphagnophytina</taxon>
        <taxon>Sphagnopsida</taxon>
        <taxon>Sphagnales</taxon>
        <taxon>Sphagnaceae</taxon>
        <taxon>Sphagnum</taxon>
    </lineage>
</organism>
<keyword evidence="2" id="KW-1185">Reference proteome</keyword>
<gene>
    <name evidence="1" type="ORF">CSSPJE1EN1_LOCUS6205</name>
</gene>